<dbReference type="Gene3D" id="3.30.420.40">
    <property type="match status" value="1"/>
</dbReference>
<evidence type="ECO:0000313" key="2">
    <source>
        <dbReference type="EMBL" id="KKQ67282.1"/>
    </source>
</evidence>
<evidence type="ECO:0000259" key="1">
    <source>
        <dbReference type="Pfam" id="PF00814"/>
    </source>
</evidence>
<dbReference type="SUPFAM" id="SSF53067">
    <property type="entry name" value="Actin-like ATPase domain"/>
    <property type="match status" value="1"/>
</dbReference>
<dbReference type="Proteomes" id="UP000034235">
    <property type="component" value="Unassembled WGS sequence"/>
</dbReference>
<feature type="domain" description="Gcp-like" evidence="1">
    <location>
        <begin position="35"/>
        <end position="87"/>
    </location>
</feature>
<dbReference type="PATRIC" id="fig|1618422.5.peg.212"/>
<dbReference type="NCBIfam" id="TIGR03725">
    <property type="entry name" value="T6A_YeaZ"/>
    <property type="match status" value="1"/>
</dbReference>
<dbReference type="Pfam" id="PF00814">
    <property type="entry name" value="TsaD"/>
    <property type="match status" value="1"/>
</dbReference>
<comment type="caution">
    <text evidence="2">The sequence shown here is derived from an EMBL/GenBank/DDBJ whole genome shotgun (WGS) entry which is preliminary data.</text>
</comment>
<sequence length="101" mass="11288">MRLYIDTSDAEKVEVVLKKDSQEIDTKVAKNRYGSQVLLYLITDLLKMNTLEFRDLKEIEVNTGPGSFTGLRVGVSVANALGLALNILVNGKKQEVNLRYT</sequence>
<dbReference type="InterPro" id="IPR022496">
    <property type="entry name" value="T6A_TsaB"/>
</dbReference>
<dbReference type="InterPro" id="IPR043129">
    <property type="entry name" value="ATPase_NBD"/>
</dbReference>
<dbReference type="AlphaFoldDB" id="A0A0G0JKA6"/>
<protein>
    <recommendedName>
        <fullName evidence="1">Gcp-like domain-containing protein</fullName>
    </recommendedName>
</protein>
<name>A0A0G0JKA6_9BACT</name>
<dbReference type="GO" id="GO:0002949">
    <property type="term" value="P:tRNA threonylcarbamoyladenosine modification"/>
    <property type="evidence" value="ECO:0007669"/>
    <property type="project" value="InterPro"/>
</dbReference>
<accession>A0A0G0JKA6</accession>
<reference evidence="2 3" key="1">
    <citation type="journal article" date="2015" name="Nature">
        <title>rRNA introns, odd ribosomes, and small enigmatic genomes across a large radiation of phyla.</title>
        <authorList>
            <person name="Brown C.T."/>
            <person name="Hug L.A."/>
            <person name="Thomas B.C."/>
            <person name="Sharon I."/>
            <person name="Castelle C.J."/>
            <person name="Singh A."/>
            <person name="Wilkins M.J."/>
            <person name="Williams K.H."/>
            <person name="Banfield J.F."/>
        </authorList>
    </citation>
    <scope>NUCLEOTIDE SEQUENCE [LARGE SCALE GENOMIC DNA]</scope>
</reference>
<dbReference type="InterPro" id="IPR000905">
    <property type="entry name" value="Gcp-like_dom"/>
</dbReference>
<proteinExistence type="predicted"/>
<dbReference type="EMBL" id="LBUP01000001">
    <property type="protein sequence ID" value="KKQ67282.1"/>
    <property type="molecule type" value="Genomic_DNA"/>
</dbReference>
<organism evidence="2 3">
    <name type="scientific">Candidatus Daviesbacteria bacterium GW2011_GWA2_38_24</name>
    <dbReference type="NCBI Taxonomy" id="1618422"/>
    <lineage>
        <taxon>Bacteria</taxon>
        <taxon>Candidatus Daviesiibacteriota</taxon>
    </lineage>
</organism>
<gene>
    <name evidence="2" type="ORF">US86_C0001G0209</name>
</gene>
<evidence type="ECO:0000313" key="3">
    <source>
        <dbReference type="Proteomes" id="UP000034235"/>
    </source>
</evidence>